<dbReference type="WBParaSite" id="TCNE_0000155101-mRNA-1">
    <property type="protein sequence ID" value="TCNE_0000155101-mRNA-1"/>
    <property type="gene ID" value="TCNE_0000155101"/>
</dbReference>
<gene>
    <name evidence="1" type="ORF">TCNE_LOCUS1552</name>
</gene>
<name>A0A183TZ82_TOXCA</name>
<evidence type="ECO:0000313" key="3">
    <source>
        <dbReference type="WBParaSite" id="TCNE_0000155101-mRNA-1"/>
    </source>
</evidence>
<sequence>MSTDDTLMIQPIRVGRSSSEFSYFNYEASKRDIKEQLQRLHKLNKPAALRAAADLCETIISPARSHKNSQTILVRGEKRMEAELYGNDEDLLTAIES</sequence>
<reference evidence="1 2" key="2">
    <citation type="submission" date="2018-11" db="EMBL/GenBank/DDBJ databases">
        <authorList>
            <consortium name="Pathogen Informatics"/>
        </authorList>
    </citation>
    <scope>NUCLEOTIDE SEQUENCE [LARGE SCALE GENOMIC DNA]</scope>
</reference>
<protein>
    <submittedName>
        <fullName evidence="3">Transcription elongation factor GreB</fullName>
    </submittedName>
</protein>
<accession>A0A183TZ82</accession>
<evidence type="ECO:0000313" key="2">
    <source>
        <dbReference type="Proteomes" id="UP000050794"/>
    </source>
</evidence>
<proteinExistence type="predicted"/>
<dbReference type="EMBL" id="UYWY01001212">
    <property type="protein sequence ID" value="VDM26393.1"/>
    <property type="molecule type" value="Genomic_DNA"/>
</dbReference>
<keyword evidence="2" id="KW-1185">Reference proteome</keyword>
<dbReference type="AlphaFoldDB" id="A0A183TZ82"/>
<dbReference type="Proteomes" id="UP000050794">
    <property type="component" value="Unassembled WGS sequence"/>
</dbReference>
<evidence type="ECO:0000313" key="1">
    <source>
        <dbReference type="EMBL" id="VDM26393.1"/>
    </source>
</evidence>
<reference evidence="3" key="1">
    <citation type="submission" date="2016-06" db="UniProtKB">
        <authorList>
            <consortium name="WormBaseParasite"/>
        </authorList>
    </citation>
    <scope>IDENTIFICATION</scope>
</reference>
<organism evidence="2 3">
    <name type="scientific">Toxocara canis</name>
    <name type="common">Canine roundworm</name>
    <dbReference type="NCBI Taxonomy" id="6265"/>
    <lineage>
        <taxon>Eukaryota</taxon>
        <taxon>Metazoa</taxon>
        <taxon>Ecdysozoa</taxon>
        <taxon>Nematoda</taxon>
        <taxon>Chromadorea</taxon>
        <taxon>Rhabditida</taxon>
        <taxon>Spirurina</taxon>
        <taxon>Ascaridomorpha</taxon>
        <taxon>Ascaridoidea</taxon>
        <taxon>Toxocaridae</taxon>
        <taxon>Toxocara</taxon>
    </lineage>
</organism>